<dbReference type="Proteomes" id="UP000184330">
    <property type="component" value="Unassembled WGS sequence"/>
</dbReference>
<accession>A0A1L7X3C2</accession>
<dbReference type="EMBL" id="FJOG01000014">
    <property type="protein sequence ID" value="CZR59532.1"/>
    <property type="molecule type" value="Genomic_DNA"/>
</dbReference>
<name>A0A1L7X3C2_9HELO</name>
<organism evidence="2 3">
    <name type="scientific">Phialocephala subalpina</name>
    <dbReference type="NCBI Taxonomy" id="576137"/>
    <lineage>
        <taxon>Eukaryota</taxon>
        <taxon>Fungi</taxon>
        <taxon>Dikarya</taxon>
        <taxon>Ascomycota</taxon>
        <taxon>Pezizomycotina</taxon>
        <taxon>Leotiomycetes</taxon>
        <taxon>Helotiales</taxon>
        <taxon>Mollisiaceae</taxon>
        <taxon>Phialocephala</taxon>
        <taxon>Phialocephala fortinii species complex</taxon>
    </lineage>
</organism>
<feature type="region of interest" description="Disordered" evidence="1">
    <location>
        <begin position="310"/>
        <end position="347"/>
    </location>
</feature>
<evidence type="ECO:0000313" key="2">
    <source>
        <dbReference type="EMBL" id="CZR59532.1"/>
    </source>
</evidence>
<dbReference type="AlphaFoldDB" id="A0A1L7X3C2"/>
<evidence type="ECO:0000256" key="1">
    <source>
        <dbReference type="SAM" id="MobiDB-lite"/>
    </source>
</evidence>
<protein>
    <submittedName>
        <fullName evidence="2">Uncharacterized protein</fullName>
    </submittedName>
</protein>
<keyword evidence="3" id="KW-1185">Reference proteome</keyword>
<sequence>MDHYNAAAFRPQGASDIADYWSSNSLLANEIDLAVGCFAWIPKQSNVHHPVFWFEVVTVTESYFVLMPTSTIVSSPVSDGATKWAWSTARWYQSSTSTTESTRILCGITSLRTPTLTTEDSQKIATRLSWRWRATGTDNKRKGFLSANAFWQSIVVLKISQRAESHIARNLIVYLYDHSINQEAPNRLQSRIRIRHNKSIWNSTLQLDYDLRSMQVGDHAFVQFQRIGMSLVKDFRAYYFHQPAYRCRLAEDSYYILMILPYHGCDFSAEQAFLMPGTGFELKDLTIKSASTSNTVNIIEALPGQARTNISGEITAPPSTGQENHTSVARLRSNNSNMSKQSPPSSYLRTQFFEGYEDADTQS</sequence>
<reference evidence="2 3" key="1">
    <citation type="submission" date="2016-03" db="EMBL/GenBank/DDBJ databases">
        <authorList>
            <person name="Ploux O."/>
        </authorList>
    </citation>
    <scope>NUCLEOTIDE SEQUENCE [LARGE SCALE GENOMIC DNA]</scope>
    <source>
        <strain evidence="2 3">UAMH 11012</strain>
    </source>
</reference>
<gene>
    <name evidence="2" type="ORF">PAC_09426</name>
</gene>
<evidence type="ECO:0000313" key="3">
    <source>
        <dbReference type="Proteomes" id="UP000184330"/>
    </source>
</evidence>
<proteinExistence type="predicted"/>